<dbReference type="CDD" id="cd01657">
    <property type="entry name" value="Ribosomal_L7_archeal_euk"/>
    <property type="match status" value="1"/>
</dbReference>
<dbReference type="Pfam" id="PF00327">
    <property type="entry name" value="Ribosomal_L30"/>
    <property type="match status" value="1"/>
</dbReference>
<dbReference type="GO" id="GO:0003735">
    <property type="term" value="F:structural constituent of ribosome"/>
    <property type="evidence" value="ECO:0007669"/>
    <property type="project" value="TreeGrafter"/>
</dbReference>
<sequence length="243" mass="27796">MSSNKVLAPETVLKQRKNAEKAAVNAAAKAALTKKQRKEKRQVIFKRAEQYVKEYRHLEREEIRLRRLAKNAGNFYVPAQPKLALVIRTKGIKKIAPKPRKVLQLMRLLQINNAVFVRLTYATTQMLQIITPYAAWGTPNLKTVKELIYKRGYAKVNKQRIPITDNSVIEQSLGRFGIICVEDLIHEIFTVGPNFKAANNFLWPFKLSNPTGGWSGRKVRHFIEGGDAGNREEFINALVRKMN</sequence>
<feature type="domain" description="Large ribosomal subunit protein uL30-like ferredoxin-like fold" evidence="4">
    <location>
        <begin position="85"/>
        <end position="133"/>
    </location>
</feature>
<feature type="domain" description="Large ribosomal subunit protein uL30 N-terminal eukaryotes" evidence="5">
    <location>
        <begin position="9"/>
        <end position="79"/>
    </location>
</feature>
<proteinExistence type="inferred from homology"/>
<dbReference type="EMBL" id="JANBOH010000039">
    <property type="protein sequence ID" value="KAJ1647087.1"/>
    <property type="molecule type" value="Genomic_DNA"/>
</dbReference>
<dbReference type="InterPro" id="IPR035808">
    <property type="entry name" value="Ribosomal_uL30_euk_arc"/>
</dbReference>
<keyword evidence="3" id="KW-0687">Ribonucleoprotein</keyword>
<dbReference type="FunFam" id="3.30.1390.20:FF:000002">
    <property type="entry name" value="60S ribosomal protein L7"/>
    <property type="match status" value="1"/>
</dbReference>
<evidence type="ECO:0000256" key="3">
    <source>
        <dbReference type="ARBA" id="ARBA00023274"/>
    </source>
</evidence>
<dbReference type="Proteomes" id="UP001145021">
    <property type="component" value="Unassembled WGS sequence"/>
</dbReference>
<comment type="caution">
    <text evidence="6">The sequence shown here is derived from an EMBL/GenBank/DDBJ whole genome shotgun (WGS) entry which is preliminary data.</text>
</comment>
<evidence type="ECO:0000256" key="2">
    <source>
        <dbReference type="ARBA" id="ARBA00022980"/>
    </source>
</evidence>
<evidence type="ECO:0000259" key="5">
    <source>
        <dbReference type="Pfam" id="PF08079"/>
    </source>
</evidence>
<evidence type="ECO:0000259" key="4">
    <source>
        <dbReference type="Pfam" id="PF00327"/>
    </source>
</evidence>
<organism evidence="6 7">
    <name type="scientific">Coemansia asiatica</name>
    <dbReference type="NCBI Taxonomy" id="1052880"/>
    <lineage>
        <taxon>Eukaryota</taxon>
        <taxon>Fungi</taxon>
        <taxon>Fungi incertae sedis</taxon>
        <taxon>Zoopagomycota</taxon>
        <taxon>Kickxellomycotina</taxon>
        <taxon>Kickxellomycetes</taxon>
        <taxon>Kickxellales</taxon>
        <taxon>Kickxellaceae</taxon>
        <taxon>Coemansia</taxon>
    </lineage>
</organism>
<keyword evidence="2 6" id="KW-0689">Ribosomal protein</keyword>
<keyword evidence="7" id="KW-1185">Reference proteome</keyword>
<dbReference type="InterPro" id="IPR036919">
    <property type="entry name" value="Ribo_uL30_ferredoxin-like_sf"/>
</dbReference>
<dbReference type="GO" id="GO:0000463">
    <property type="term" value="P:maturation of LSU-rRNA from tricistronic rRNA transcript (SSU-rRNA, 5.8S rRNA, LSU-rRNA)"/>
    <property type="evidence" value="ECO:0007669"/>
    <property type="project" value="TreeGrafter"/>
</dbReference>
<evidence type="ECO:0000256" key="1">
    <source>
        <dbReference type="ARBA" id="ARBA00007594"/>
    </source>
</evidence>
<dbReference type="PANTHER" id="PTHR11524">
    <property type="entry name" value="60S RIBOSOMAL PROTEIN L7"/>
    <property type="match status" value="1"/>
</dbReference>
<name>A0A9W7XNX1_9FUNG</name>
<dbReference type="FunFam" id="3.30.1390.20:FF:000003">
    <property type="entry name" value="60S ribosomal protein L7"/>
    <property type="match status" value="1"/>
</dbReference>
<protein>
    <submittedName>
        <fullName evidence="6">60S ribosomal protein L7</fullName>
    </submittedName>
</protein>
<dbReference type="Gene3D" id="3.30.1390.20">
    <property type="entry name" value="Ribosomal protein L30, ferredoxin-like fold domain"/>
    <property type="match status" value="2"/>
</dbReference>
<dbReference type="InterPro" id="IPR005998">
    <property type="entry name" value="Ribosomal_uL30_euk"/>
</dbReference>
<dbReference type="InterPro" id="IPR039699">
    <property type="entry name" value="Ribosomal_uL30"/>
</dbReference>
<comment type="similarity">
    <text evidence="1">Belongs to the universal ribosomal protein uL30 family.</text>
</comment>
<gene>
    <name evidence="6" type="primary">RPL7</name>
    <name evidence="6" type="ORF">LPJ64_001482</name>
</gene>
<accession>A0A9W7XNX1</accession>
<dbReference type="PANTHER" id="PTHR11524:SF16">
    <property type="entry name" value="LARGE RIBOSOMAL SUBUNIT PROTEIN UL30"/>
    <property type="match status" value="1"/>
</dbReference>
<evidence type="ECO:0000313" key="6">
    <source>
        <dbReference type="EMBL" id="KAJ1647087.1"/>
    </source>
</evidence>
<dbReference type="SUPFAM" id="SSF55129">
    <property type="entry name" value="Ribosomal protein L30p/L7e"/>
    <property type="match status" value="1"/>
</dbReference>
<dbReference type="InterPro" id="IPR012988">
    <property type="entry name" value="Ribosomal_uL30_N_euk"/>
</dbReference>
<dbReference type="NCBIfam" id="TIGR01310">
    <property type="entry name" value="uL30_euk"/>
    <property type="match status" value="1"/>
</dbReference>
<dbReference type="GO" id="GO:0003723">
    <property type="term" value="F:RNA binding"/>
    <property type="evidence" value="ECO:0007669"/>
    <property type="project" value="InterPro"/>
</dbReference>
<reference evidence="6" key="1">
    <citation type="submission" date="2022-07" db="EMBL/GenBank/DDBJ databases">
        <title>Phylogenomic reconstructions and comparative analyses of Kickxellomycotina fungi.</title>
        <authorList>
            <person name="Reynolds N.K."/>
            <person name="Stajich J.E."/>
            <person name="Barry K."/>
            <person name="Grigoriev I.V."/>
            <person name="Crous P."/>
            <person name="Smith M.E."/>
        </authorList>
    </citation>
    <scope>NUCLEOTIDE SEQUENCE</scope>
    <source>
        <strain evidence="6">NBRC 105413</strain>
    </source>
</reference>
<dbReference type="InterPro" id="IPR016082">
    <property type="entry name" value="Ribosomal_uL30_ferredoxin-like"/>
</dbReference>
<dbReference type="Pfam" id="PF08079">
    <property type="entry name" value="Ribosomal_L30_N"/>
    <property type="match status" value="1"/>
</dbReference>
<dbReference type="GO" id="GO:0022625">
    <property type="term" value="C:cytosolic large ribosomal subunit"/>
    <property type="evidence" value="ECO:0007669"/>
    <property type="project" value="TreeGrafter"/>
</dbReference>
<evidence type="ECO:0000313" key="7">
    <source>
        <dbReference type="Proteomes" id="UP001145021"/>
    </source>
</evidence>
<dbReference type="AlphaFoldDB" id="A0A9W7XNX1"/>